<dbReference type="EMBL" id="AP008213">
    <property type="protein sequence ID" value="BAH94035.1"/>
    <property type="molecule type" value="Genomic_DNA"/>
</dbReference>
<reference evidence="2" key="2">
    <citation type="journal article" date="2008" name="Nucleic Acids Res.">
        <title>The rice annotation project database (RAP-DB): 2008 update.</title>
        <authorList>
            <consortium name="The rice annotation project (RAP)"/>
        </authorList>
    </citation>
    <scope>GENOME REANNOTATION</scope>
    <source>
        <strain evidence="2">cv. Nipponbare</strain>
    </source>
</reference>
<name>C7J517_ORYSJ</name>
<accession>C7J517</accession>
<gene>
    <name evidence="1" type="ordered locus">Os07g0631501</name>
</gene>
<dbReference type="AlphaFoldDB" id="C7J517"/>
<dbReference type="KEGG" id="dosa:Os07g0631501"/>
<protein>
    <submittedName>
        <fullName evidence="1">Os07g0631501 protein</fullName>
    </submittedName>
</protein>
<organism evidence="1 2">
    <name type="scientific">Oryza sativa subsp. japonica</name>
    <name type="common">Rice</name>
    <dbReference type="NCBI Taxonomy" id="39947"/>
    <lineage>
        <taxon>Eukaryota</taxon>
        <taxon>Viridiplantae</taxon>
        <taxon>Streptophyta</taxon>
        <taxon>Embryophyta</taxon>
        <taxon>Tracheophyta</taxon>
        <taxon>Spermatophyta</taxon>
        <taxon>Magnoliopsida</taxon>
        <taxon>Liliopsida</taxon>
        <taxon>Poales</taxon>
        <taxon>Poaceae</taxon>
        <taxon>BOP clade</taxon>
        <taxon>Oryzoideae</taxon>
        <taxon>Oryzeae</taxon>
        <taxon>Oryzinae</taxon>
        <taxon>Oryza</taxon>
        <taxon>Oryza sativa</taxon>
    </lineage>
</organism>
<evidence type="ECO:0000313" key="1">
    <source>
        <dbReference type="EMBL" id="BAH94035.1"/>
    </source>
</evidence>
<evidence type="ECO:0000313" key="2">
    <source>
        <dbReference type="Proteomes" id="UP000000763"/>
    </source>
</evidence>
<dbReference type="Proteomes" id="UP000000763">
    <property type="component" value="Chromosome 7"/>
</dbReference>
<reference evidence="1 2" key="1">
    <citation type="journal article" date="2005" name="Nature">
        <title>The map-based sequence of the rice genome.</title>
        <authorList>
            <consortium name="International rice genome sequencing project (IRGSP)"/>
            <person name="Matsumoto T."/>
            <person name="Wu J."/>
            <person name="Kanamori H."/>
            <person name="Katayose Y."/>
            <person name="Fujisawa M."/>
            <person name="Namiki N."/>
            <person name="Mizuno H."/>
            <person name="Yamamoto K."/>
            <person name="Antonio B.A."/>
            <person name="Baba T."/>
            <person name="Sakata K."/>
            <person name="Nagamura Y."/>
            <person name="Aoki H."/>
            <person name="Arikawa K."/>
            <person name="Arita K."/>
            <person name="Bito T."/>
            <person name="Chiden Y."/>
            <person name="Fujitsuka N."/>
            <person name="Fukunaka R."/>
            <person name="Hamada M."/>
            <person name="Harada C."/>
            <person name="Hayashi A."/>
            <person name="Hijishita S."/>
            <person name="Honda M."/>
            <person name="Hosokawa S."/>
            <person name="Ichikawa Y."/>
            <person name="Idonuma A."/>
            <person name="Iijima M."/>
            <person name="Ikeda M."/>
            <person name="Ikeno M."/>
            <person name="Ito K."/>
            <person name="Ito S."/>
            <person name="Ito T."/>
            <person name="Ito Y."/>
            <person name="Ito Y."/>
            <person name="Iwabuchi A."/>
            <person name="Kamiya K."/>
            <person name="Karasawa W."/>
            <person name="Kurita K."/>
            <person name="Katagiri S."/>
            <person name="Kikuta A."/>
            <person name="Kobayashi H."/>
            <person name="Kobayashi N."/>
            <person name="Machita K."/>
            <person name="Maehara T."/>
            <person name="Masukawa M."/>
            <person name="Mizubayashi T."/>
            <person name="Mukai Y."/>
            <person name="Nagasaki H."/>
            <person name="Nagata Y."/>
            <person name="Naito S."/>
            <person name="Nakashima M."/>
            <person name="Nakama Y."/>
            <person name="Nakamichi Y."/>
            <person name="Nakamura M."/>
            <person name="Meguro A."/>
            <person name="Negishi M."/>
            <person name="Ohta I."/>
            <person name="Ohta T."/>
            <person name="Okamoto M."/>
            <person name="Ono N."/>
            <person name="Saji S."/>
            <person name="Sakaguchi M."/>
            <person name="Sakai K."/>
            <person name="Shibata M."/>
            <person name="Shimokawa T."/>
            <person name="Song J."/>
            <person name="Takazaki Y."/>
            <person name="Terasawa K."/>
            <person name="Tsugane M."/>
            <person name="Tsuji K."/>
            <person name="Ueda S."/>
            <person name="Waki K."/>
            <person name="Yamagata H."/>
            <person name="Yamamoto M."/>
            <person name="Yamamoto S."/>
            <person name="Yamane H."/>
            <person name="Yoshiki S."/>
            <person name="Yoshihara R."/>
            <person name="Yukawa K."/>
            <person name="Zhong H."/>
            <person name="Yano M."/>
            <person name="Yuan Q."/>
            <person name="Ouyang S."/>
            <person name="Liu J."/>
            <person name="Jones K.M."/>
            <person name="Gansberger K."/>
            <person name="Moffat K."/>
            <person name="Hill J."/>
            <person name="Bera J."/>
            <person name="Fadrosh D."/>
            <person name="Jin S."/>
            <person name="Johri S."/>
            <person name="Kim M."/>
            <person name="Overton L."/>
            <person name="Reardon M."/>
            <person name="Tsitrin T."/>
            <person name="Vuong H."/>
            <person name="Weaver B."/>
            <person name="Ciecko A."/>
            <person name="Tallon L."/>
            <person name="Jackson J."/>
            <person name="Pai G."/>
            <person name="Aken S.V."/>
            <person name="Utterback T."/>
            <person name="Reidmuller S."/>
            <person name="Feldblyum T."/>
            <person name="Hsiao J."/>
            <person name="Zismann V."/>
            <person name="Iobst S."/>
            <person name="de Vazeille A.R."/>
            <person name="Buell C.R."/>
            <person name="Ying K."/>
            <person name="Li Y."/>
            <person name="Lu T."/>
            <person name="Huang Y."/>
            <person name="Zhao Q."/>
            <person name="Feng Q."/>
            <person name="Zhang L."/>
            <person name="Zhu J."/>
            <person name="Weng Q."/>
            <person name="Mu J."/>
            <person name="Lu Y."/>
            <person name="Fan D."/>
            <person name="Liu Y."/>
            <person name="Guan J."/>
            <person name="Zhang Y."/>
            <person name="Yu S."/>
            <person name="Liu X."/>
            <person name="Zhang Y."/>
            <person name="Hong G."/>
            <person name="Han B."/>
            <person name="Choisne N."/>
            <person name="Demange N."/>
            <person name="Orjeda G."/>
            <person name="Samain S."/>
            <person name="Cattolico L."/>
            <person name="Pelletier E."/>
            <person name="Couloux A."/>
            <person name="Segurens B."/>
            <person name="Wincker P."/>
            <person name="D'Hont A."/>
            <person name="Scarpelli C."/>
            <person name="Weissenbach J."/>
            <person name="Salanoubat M."/>
            <person name="Quetier F."/>
            <person name="Yu Y."/>
            <person name="Kim H.R."/>
            <person name="Rambo T."/>
            <person name="Currie J."/>
            <person name="Collura K."/>
            <person name="Luo M."/>
            <person name="Yang T."/>
            <person name="Ammiraju J.S.S."/>
            <person name="Engler F."/>
            <person name="Soderlund C."/>
            <person name="Wing R.A."/>
            <person name="Palmer L.E."/>
            <person name="de la Bastide M."/>
            <person name="Spiegel L."/>
            <person name="Nascimento L."/>
            <person name="Zutavern T."/>
            <person name="O'Shaughnessy A."/>
            <person name="Dike S."/>
            <person name="Dedhia N."/>
            <person name="Preston R."/>
            <person name="Balija V."/>
            <person name="McCombie W.R."/>
            <person name="Chow T."/>
            <person name="Chen H."/>
            <person name="Chung M."/>
            <person name="Chen C."/>
            <person name="Shaw J."/>
            <person name="Wu H."/>
            <person name="Hsiao K."/>
            <person name="Chao Y."/>
            <person name="Chu M."/>
            <person name="Cheng C."/>
            <person name="Hour A."/>
            <person name="Lee P."/>
            <person name="Lin S."/>
            <person name="Lin Y."/>
            <person name="Liou J."/>
            <person name="Liu S."/>
            <person name="Hsing Y."/>
            <person name="Raghuvanshi S."/>
            <person name="Mohanty A."/>
            <person name="Bharti A.K."/>
            <person name="Gaur A."/>
            <person name="Gupta V."/>
            <person name="Kumar D."/>
            <person name="Ravi V."/>
            <person name="Vij S."/>
            <person name="Kapur A."/>
            <person name="Khurana P."/>
            <person name="Khurana P."/>
            <person name="Khurana J.P."/>
            <person name="Tyagi A.K."/>
            <person name="Gaikwad K."/>
            <person name="Singh A."/>
            <person name="Dalal V."/>
            <person name="Srivastava S."/>
            <person name="Dixit A."/>
            <person name="Pal A.K."/>
            <person name="Ghazi I.A."/>
            <person name="Yadav M."/>
            <person name="Pandit A."/>
            <person name="Bhargava A."/>
            <person name="Sureshbabu K."/>
            <person name="Batra K."/>
            <person name="Sharma T.R."/>
            <person name="Mohapatra T."/>
            <person name="Singh N.K."/>
            <person name="Messing J."/>
            <person name="Nelson A.B."/>
            <person name="Fuks G."/>
            <person name="Kavchok S."/>
            <person name="Keizer G."/>
            <person name="Linton E."/>
            <person name="Llaca V."/>
            <person name="Song R."/>
            <person name="Tanyolac B."/>
            <person name="Young S."/>
            <person name="Ho-Il K."/>
            <person name="Hahn J.H."/>
            <person name="Sangsakoo G."/>
            <person name="Vanavichit A."/>
            <person name="de Mattos Luiz.A.T."/>
            <person name="Zimmer P.D."/>
            <person name="Malone G."/>
            <person name="Dellagostin O."/>
            <person name="de Oliveira A.C."/>
            <person name="Bevan M."/>
            <person name="Bancroft I."/>
            <person name="Minx P."/>
            <person name="Cordum H."/>
            <person name="Wilson R."/>
            <person name="Cheng Z."/>
            <person name="Jin W."/>
            <person name="Jiang J."/>
            <person name="Leong S.A."/>
            <person name="Iwama H."/>
            <person name="Gojobori T."/>
            <person name="Itoh T."/>
            <person name="Niimura Y."/>
            <person name="Fujii Y."/>
            <person name="Habara T."/>
            <person name="Sakai H."/>
            <person name="Sato Y."/>
            <person name="Wilson G."/>
            <person name="Kumar K."/>
            <person name="McCouch S."/>
            <person name="Juretic N."/>
            <person name="Hoen D."/>
            <person name="Wright S."/>
            <person name="Bruskiewich R."/>
            <person name="Bureau T."/>
            <person name="Miyao A."/>
            <person name="Hirochika H."/>
            <person name="Nishikawa T."/>
            <person name="Kadowaki K."/>
            <person name="Sugiura M."/>
            <person name="Burr B."/>
            <person name="Sasaki T."/>
        </authorList>
    </citation>
    <scope>NUCLEOTIDE SEQUENCE [LARGE SCALE GENOMIC DNA]</scope>
    <source>
        <strain evidence="2">cv. Nipponbare</strain>
    </source>
</reference>
<sequence length="71" mass="7542">GGAAGGCSAVFGARRLAGGGRRCRGSTCRQSLSGGGASVRQPWIRRCRAKAQSWLLEPRRTAATVFRRFSC</sequence>
<feature type="non-terminal residue" evidence="1">
    <location>
        <position position="1"/>
    </location>
</feature>
<proteinExistence type="predicted"/>